<dbReference type="AlphaFoldDB" id="A0A2J6SX14"/>
<dbReference type="EMBL" id="KZ613856">
    <property type="protein sequence ID" value="PMD55320.1"/>
    <property type="molecule type" value="Genomic_DNA"/>
</dbReference>
<sequence>MQFFKIVTFLLPAISLSSAQAGPVPAAQNGAAIIINECNFPVYYKSVASYSVLPNTIPAKGSYKEIYRLRIVNGTLNDNGTVNGYLGGISIKISPNQNIANSVNESDAFDASTITQFEYTYNPNAAPGLWYDISNVNGYLDKSYTGWPFEEFGGLVLKGTSSDCASVTCPPNNATCSAAYTLWDDNRTLSCRNNNSIILTLCSIVSDPRGLETGLLAGNSGVVANNVLPPKATSCLVR</sequence>
<dbReference type="InterPro" id="IPR037176">
    <property type="entry name" value="Osmotin/thaumatin-like_sf"/>
</dbReference>
<keyword evidence="3" id="KW-1185">Reference proteome</keyword>
<evidence type="ECO:0000256" key="1">
    <source>
        <dbReference type="SAM" id="SignalP"/>
    </source>
</evidence>
<dbReference type="RefSeq" id="XP_024732224.1">
    <property type="nucleotide sequence ID" value="XM_024875544.1"/>
</dbReference>
<dbReference type="InterPro" id="IPR006771">
    <property type="entry name" value="CetA-like"/>
</dbReference>
<protein>
    <recommendedName>
        <fullName evidence="4">Osmotin, thaumatin-like protein</fullName>
    </recommendedName>
</protein>
<proteinExistence type="predicted"/>
<dbReference type="Pfam" id="PF04681">
    <property type="entry name" value="Bys1"/>
    <property type="match status" value="1"/>
</dbReference>
<organism evidence="2 3">
    <name type="scientific">Hyaloscypha bicolor E</name>
    <dbReference type="NCBI Taxonomy" id="1095630"/>
    <lineage>
        <taxon>Eukaryota</taxon>
        <taxon>Fungi</taxon>
        <taxon>Dikarya</taxon>
        <taxon>Ascomycota</taxon>
        <taxon>Pezizomycotina</taxon>
        <taxon>Leotiomycetes</taxon>
        <taxon>Helotiales</taxon>
        <taxon>Hyaloscyphaceae</taxon>
        <taxon>Hyaloscypha</taxon>
        <taxon>Hyaloscypha bicolor</taxon>
    </lineage>
</organism>
<reference evidence="2 3" key="1">
    <citation type="submission" date="2016-04" db="EMBL/GenBank/DDBJ databases">
        <title>A degradative enzymes factory behind the ericoid mycorrhizal symbiosis.</title>
        <authorList>
            <consortium name="DOE Joint Genome Institute"/>
            <person name="Martino E."/>
            <person name="Morin E."/>
            <person name="Grelet G."/>
            <person name="Kuo A."/>
            <person name="Kohler A."/>
            <person name="Daghino S."/>
            <person name="Barry K."/>
            <person name="Choi C."/>
            <person name="Cichocki N."/>
            <person name="Clum A."/>
            <person name="Copeland A."/>
            <person name="Hainaut M."/>
            <person name="Haridas S."/>
            <person name="Labutti K."/>
            <person name="Lindquist E."/>
            <person name="Lipzen A."/>
            <person name="Khouja H.-R."/>
            <person name="Murat C."/>
            <person name="Ohm R."/>
            <person name="Olson A."/>
            <person name="Spatafora J."/>
            <person name="Veneault-Fourrey C."/>
            <person name="Henrissat B."/>
            <person name="Grigoriev I."/>
            <person name="Martin F."/>
            <person name="Perotto S."/>
        </authorList>
    </citation>
    <scope>NUCLEOTIDE SEQUENCE [LARGE SCALE GENOMIC DNA]</scope>
    <source>
        <strain evidence="2 3">E</strain>
    </source>
</reference>
<accession>A0A2J6SX14</accession>
<evidence type="ECO:0008006" key="4">
    <source>
        <dbReference type="Google" id="ProtNLM"/>
    </source>
</evidence>
<evidence type="ECO:0000313" key="2">
    <source>
        <dbReference type="EMBL" id="PMD55320.1"/>
    </source>
</evidence>
<evidence type="ECO:0000313" key="3">
    <source>
        <dbReference type="Proteomes" id="UP000235371"/>
    </source>
</evidence>
<gene>
    <name evidence="2" type="ORF">K444DRAFT_538483</name>
</gene>
<keyword evidence="1" id="KW-0732">Signal</keyword>
<dbReference type="SUPFAM" id="SSF49870">
    <property type="entry name" value="Osmotin, thaumatin-like protein"/>
    <property type="match status" value="1"/>
</dbReference>
<feature type="signal peptide" evidence="1">
    <location>
        <begin position="1"/>
        <end position="21"/>
    </location>
</feature>
<dbReference type="Proteomes" id="UP000235371">
    <property type="component" value="Unassembled WGS sequence"/>
</dbReference>
<dbReference type="OrthoDB" id="5144514at2759"/>
<feature type="chain" id="PRO_5014425475" description="Osmotin, thaumatin-like protein" evidence="1">
    <location>
        <begin position="22"/>
        <end position="238"/>
    </location>
</feature>
<dbReference type="InParanoid" id="A0A2J6SX14"/>
<dbReference type="GeneID" id="36583624"/>
<dbReference type="STRING" id="1095630.A0A2J6SX14"/>
<dbReference type="PANTHER" id="PTHR36195">
    <property type="entry name" value="DOMAIN PROTEIN, PUTATIVE (AFU_ORTHOLOGUE AFUA_5G01990)-RELATED-RELATED"/>
    <property type="match status" value="1"/>
</dbReference>
<dbReference type="PANTHER" id="PTHR36195:SF4">
    <property type="entry name" value="DOMAIN PROTEIN, PUTATIVE (AFU_ORTHOLOGUE AFUA_5G01990)-RELATED"/>
    <property type="match status" value="1"/>
</dbReference>
<name>A0A2J6SX14_9HELO</name>